<dbReference type="EMBL" id="FZMP01000172">
    <property type="protein sequence ID" value="SNQ61242.1"/>
    <property type="molecule type" value="Genomic_DNA"/>
</dbReference>
<proteinExistence type="predicted"/>
<keyword evidence="1" id="KW-0812">Transmembrane</keyword>
<name>A0A284VPR6_9EURY</name>
<gene>
    <name evidence="2" type="ORF">MNV_280002</name>
</gene>
<dbReference type="AlphaFoldDB" id="A0A284VPR6"/>
<evidence type="ECO:0000256" key="1">
    <source>
        <dbReference type="SAM" id="Phobius"/>
    </source>
</evidence>
<accession>A0A284VPR6</accession>
<keyword evidence="1" id="KW-0472">Membrane</keyword>
<organism evidence="2 3">
    <name type="scientific">Candidatus Methanoperedens nitratireducens</name>
    <dbReference type="NCBI Taxonomy" id="1392998"/>
    <lineage>
        <taxon>Archaea</taxon>
        <taxon>Methanobacteriati</taxon>
        <taxon>Methanobacteriota</taxon>
        <taxon>Stenosarchaea group</taxon>
        <taxon>Methanomicrobia</taxon>
        <taxon>Methanosarcinales</taxon>
        <taxon>ANME-2 cluster</taxon>
        <taxon>Candidatus Methanoperedentaceae</taxon>
        <taxon>Candidatus Methanoperedens</taxon>
    </lineage>
</organism>
<sequence>MNSAENYPGYKSKEESKSPEIYPSLVRLILMYIGAMDIVFGTLILVVSLQKSLFNVLVFLIFLLSLIGGLSCMKVAKERNIYKINKLWIIGLVFGLLVSVVYFYAILQNLSRM</sequence>
<feature type="transmembrane region" description="Helical" evidence="1">
    <location>
        <begin position="53"/>
        <end position="75"/>
    </location>
</feature>
<feature type="transmembrane region" description="Helical" evidence="1">
    <location>
        <begin position="87"/>
        <end position="107"/>
    </location>
</feature>
<protein>
    <submittedName>
        <fullName evidence="2">Uncharacterized protein</fullName>
    </submittedName>
</protein>
<dbReference type="Proteomes" id="UP000218615">
    <property type="component" value="Unassembled WGS sequence"/>
</dbReference>
<evidence type="ECO:0000313" key="3">
    <source>
        <dbReference type="Proteomes" id="UP000218615"/>
    </source>
</evidence>
<keyword evidence="1" id="KW-1133">Transmembrane helix</keyword>
<reference evidence="3" key="1">
    <citation type="submission" date="2017-06" db="EMBL/GenBank/DDBJ databases">
        <authorList>
            <person name="Cremers G."/>
        </authorList>
    </citation>
    <scope>NUCLEOTIDE SEQUENCE [LARGE SCALE GENOMIC DNA]</scope>
</reference>
<feature type="transmembrane region" description="Helical" evidence="1">
    <location>
        <begin position="21"/>
        <end position="47"/>
    </location>
</feature>
<evidence type="ECO:0000313" key="2">
    <source>
        <dbReference type="EMBL" id="SNQ61242.1"/>
    </source>
</evidence>
<keyword evidence="3" id="KW-1185">Reference proteome</keyword>